<comment type="caution">
    <text evidence="1">The sequence shown here is derived from an EMBL/GenBank/DDBJ whole genome shotgun (WGS) entry which is preliminary data.</text>
</comment>
<reference evidence="1 2" key="1">
    <citation type="journal article" date="2015" name="Microbes Environ.">
        <title>Distribution and evolution of nitrogen fixation genes in the phylum bacteroidetes.</title>
        <authorList>
            <person name="Inoue J."/>
            <person name="Oshima K."/>
            <person name="Suda W."/>
            <person name="Sakamoto M."/>
            <person name="Iino T."/>
            <person name="Noda S."/>
            <person name="Hongoh Y."/>
            <person name="Hattori M."/>
            <person name="Ohkuma M."/>
        </authorList>
    </citation>
    <scope>NUCLEOTIDE SEQUENCE [LARGE SCALE GENOMIC DNA]</scope>
    <source>
        <strain evidence="1 2">JCM 15093</strain>
    </source>
</reference>
<dbReference type="AlphaFoldDB" id="A0A069D645"/>
<protein>
    <submittedName>
        <fullName evidence="1">Uncharacterized protein y4jQ</fullName>
    </submittedName>
</protein>
<keyword evidence="2" id="KW-1185">Reference proteome</keyword>
<accession>A0A069D645</accession>
<evidence type="ECO:0000313" key="2">
    <source>
        <dbReference type="Proteomes" id="UP000027601"/>
    </source>
</evidence>
<proteinExistence type="predicted"/>
<sequence>MAYLKKKRKNKIQVEYLHYIVQEILNTRLDKKECSKVVANLKNKFDANTLSASLSDLYSKMPVYEKIIMGNLFPRNIQELGDGNGYFFKPMHLINEISWLYIQIVRYKKELKIYAHSRSKIEHLILLGKYNEAMEILEELTKKIGLSIWYYETKCLIYSRLGKERDIYGLLSEVNEAKKTAKTGFVPFLLHYLAKRSIPSYSAISFDADLTSRFKMNRNDFQQDRYNYYLFRLNYYNNLEVEDLSVTMIMEATNSLVDRYNLLLTILKTEFAKTENNTDRTLYSFWGTRLYRQTQDIALTPLVAYVQTDLLDQSYYDVGFINILDLYYKGVYKDVVLNIREYVKKNSSNFDIVKIYCRTLVALDNGYVPIVADKDSLLNQITSLVFKTMSEKLNDEFLFKLYNINKNIYGLSLACGLDNYIKEEQNEPCYRSLKFLFTYTFDPLFSSVINDKDSRLHYIDEGEKYIGGNSIVCEYQKGRIEKKINTALNIVSYIKDQDNAKISFNNEDYIKALEEWKDILEKYKECLPIAQTAIDYIYQCYMGIEEKQAAIVFYIEQFMKGKVYVAKVDTTRFVDQLYREKYRKGVRNSLDLLLFVFIKAKADEHKSCVLERFCAYKDVEKVSELINVFADEINRDKVELFFYLLATEDILRHMVYVESTKQKLEEQQIISQYLMSMDTNNRELYVTLNQEILDAMIVYQNIKKIDESRIFANDLSIIKYELKDQEGLYNQYRYQFELSKDNKPILVVNTANSSSCDDDFPKIKYTVRFTNKAFIDVACQLFDAICDKFLLSKFGLKTYLSTRIRHGVLEGELRSGFDRLNLVLSTQHDTYVPTHFWQTTYALSSGDQSELMKILERFSHGVNFLISEFKKNVLQIRCREEDSGFFKYLFTPDEKCFAVVNANDAQSYEEFCKNVMNFLFKVTDANLIKIRREVSENLTIEFNQLVDQLYNDIQRFNSKHFYCDLSRAVNDARADIRQKLIRIEKWFYIQDAKFDDFYLVKQMDIVWNITAKMFPNIKYELNHETSEEISVKLKAAYFIHISDILTIFYNNMFSYSRPTKIRNFKISCRVDGTIAHLHFENDILDSEDSLNQKFKEMLTSYSRLQMEGKSGLIKVKKIIKYDLACESNEVLIKAENNKCLIDVNIELKDLLA</sequence>
<name>A0A069D645_9BACE</name>
<dbReference type="eggNOG" id="COG4585">
    <property type="taxonomic scope" value="Bacteria"/>
</dbReference>
<dbReference type="EMBL" id="BAJS01000028">
    <property type="protein sequence ID" value="GAK37776.1"/>
    <property type="molecule type" value="Genomic_DNA"/>
</dbReference>
<organism evidence="1 2">
    <name type="scientific">Bacteroides graminisolvens DSM 19988 = JCM 15093</name>
    <dbReference type="NCBI Taxonomy" id="1121097"/>
    <lineage>
        <taxon>Bacteria</taxon>
        <taxon>Pseudomonadati</taxon>
        <taxon>Bacteroidota</taxon>
        <taxon>Bacteroidia</taxon>
        <taxon>Bacteroidales</taxon>
        <taxon>Bacteroidaceae</taxon>
        <taxon>Bacteroides</taxon>
    </lineage>
</organism>
<dbReference type="OrthoDB" id="7833808at2"/>
<dbReference type="RefSeq" id="WP_024997359.1">
    <property type="nucleotide sequence ID" value="NZ_BAJS01000028.1"/>
</dbReference>
<evidence type="ECO:0000313" key="1">
    <source>
        <dbReference type="EMBL" id="GAK37776.1"/>
    </source>
</evidence>
<dbReference type="Proteomes" id="UP000027601">
    <property type="component" value="Unassembled WGS sequence"/>
</dbReference>
<gene>
    <name evidence="1" type="ORF">JCM15093_3051</name>
</gene>
<dbReference type="STRING" id="1121097.GCA_000428125_00964"/>